<keyword evidence="11" id="KW-1185">Reference proteome</keyword>
<name>A0A941DTA5_9BACI</name>
<dbReference type="AlphaFoldDB" id="A0A941DTA5"/>
<dbReference type="RefSeq" id="WP_026680799.1">
    <property type="nucleotide sequence ID" value="NZ_BAAACY010000148.1"/>
</dbReference>
<dbReference type="GO" id="GO:0043093">
    <property type="term" value="P:FtsZ-dependent cytokinesis"/>
    <property type="evidence" value="ECO:0007669"/>
    <property type="project" value="UniProtKB-UniRule"/>
</dbReference>
<keyword evidence="6 7" id="KW-0131">Cell cycle</keyword>
<feature type="region of interest" description="Disordered" evidence="9">
    <location>
        <begin position="1"/>
        <end position="24"/>
    </location>
</feature>
<comment type="subcellular location">
    <subcellularLocation>
        <location evidence="7">Cell membrane</location>
        <topology evidence="7">Single-pass type II membrane protein</topology>
    </subcellularLocation>
    <text evidence="7">Localizes to the division septum where it forms a ring structure.</text>
</comment>
<dbReference type="InterPro" id="IPR011922">
    <property type="entry name" value="Cell_div_FtsL"/>
</dbReference>
<feature type="transmembrane region" description="Helical" evidence="7">
    <location>
        <begin position="40"/>
        <end position="59"/>
    </location>
</feature>
<reference evidence="10" key="1">
    <citation type="submission" date="2021-04" db="EMBL/GenBank/DDBJ databases">
        <title>Isolation and polyphasic classification of algal microorganism.</title>
        <authorList>
            <person name="Wang S."/>
        </authorList>
    </citation>
    <scope>NUCLEOTIDE SEQUENCE</scope>
    <source>
        <strain evidence="10">720a</strain>
    </source>
</reference>
<evidence type="ECO:0000313" key="11">
    <source>
        <dbReference type="Proteomes" id="UP000675284"/>
    </source>
</evidence>
<organism evidence="10 11">
    <name type="scientific">Virgibacillus salarius</name>
    <dbReference type="NCBI Taxonomy" id="447199"/>
    <lineage>
        <taxon>Bacteria</taxon>
        <taxon>Bacillati</taxon>
        <taxon>Bacillota</taxon>
        <taxon>Bacilli</taxon>
        <taxon>Bacillales</taxon>
        <taxon>Bacillaceae</taxon>
        <taxon>Virgibacillus</taxon>
    </lineage>
</organism>
<evidence type="ECO:0000256" key="7">
    <source>
        <dbReference type="HAMAP-Rule" id="MF_00910"/>
    </source>
</evidence>
<evidence type="ECO:0000256" key="6">
    <source>
        <dbReference type="ARBA" id="ARBA00023306"/>
    </source>
</evidence>
<evidence type="ECO:0000256" key="4">
    <source>
        <dbReference type="ARBA" id="ARBA00022989"/>
    </source>
</evidence>
<evidence type="ECO:0000313" key="10">
    <source>
        <dbReference type="EMBL" id="MBR7795336.1"/>
    </source>
</evidence>
<sequence length="124" mass="14196">MSVNHARSWEQIRPQQTPKKEQSIPVKVQKQGWITKGEKLIYSIIGVCIIVAGLYMVSFSSSTDTVNRELQQLESKVKLQQAVNDQLSYELKELSRPERIINIAEKNGLKIQDTKVKQAQKMNN</sequence>
<comment type="caution">
    <text evidence="10">The sequence shown here is derived from an EMBL/GenBank/DDBJ whole genome shotgun (WGS) entry which is preliminary data.</text>
</comment>
<dbReference type="EMBL" id="JAGSOT010000009">
    <property type="protein sequence ID" value="MBR7795336.1"/>
    <property type="molecule type" value="Genomic_DNA"/>
</dbReference>
<keyword evidence="1 7" id="KW-1003">Cell membrane</keyword>
<comment type="similarity">
    <text evidence="7">Belongs to the FtsL family.</text>
</comment>
<accession>A0A941DTA5</accession>
<dbReference type="GO" id="GO:0032153">
    <property type="term" value="C:cell division site"/>
    <property type="evidence" value="ECO:0007669"/>
    <property type="project" value="UniProtKB-UniRule"/>
</dbReference>
<keyword evidence="3 7" id="KW-0812">Transmembrane</keyword>
<evidence type="ECO:0000256" key="1">
    <source>
        <dbReference type="ARBA" id="ARBA00022475"/>
    </source>
</evidence>
<dbReference type="HAMAP" id="MF_00910">
    <property type="entry name" value="FtsL"/>
    <property type="match status" value="1"/>
</dbReference>
<protein>
    <recommendedName>
        <fullName evidence="7 8">Cell division protein FtsL</fullName>
    </recommendedName>
</protein>
<dbReference type="NCBIfam" id="TIGR02209">
    <property type="entry name" value="ftsL_broad"/>
    <property type="match status" value="1"/>
</dbReference>
<keyword evidence="5 7" id="KW-0472">Membrane</keyword>
<dbReference type="Proteomes" id="UP000675284">
    <property type="component" value="Unassembled WGS sequence"/>
</dbReference>
<evidence type="ECO:0000256" key="9">
    <source>
        <dbReference type="SAM" id="MobiDB-lite"/>
    </source>
</evidence>
<dbReference type="GO" id="GO:0005886">
    <property type="term" value="C:plasma membrane"/>
    <property type="evidence" value="ECO:0007669"/>
    <property type="project" value="UniProtKB-SubCell"/>
</dbReference>
<keyword evidence="4 7" id="KW-1133">Transmembrane helix</keyword>
<evidence type="ECO:0000256" key="5">
    <source>
        <dbReference type="ARBA" id="ARBA00023136"/>
    </source>
</evidence>
<keyword evidence="2 7" id="KW-0132">Cell division</keyword>
<evidence type="ECO:0000256" key="2">
    <source>
        <dbReference type="ARBA" id="ARBA00022618"/>
    </source>
</evidence>
<evidence type="ECO:0000256" key="3">
    <source>
        <dbReference type="ARBA" id="ARBA00022692"/>
    </source>
</evidence>
<comment type="function">
    <text evidence="7">Essential cell division protein.</text>
</comment>
<evidence type="ECO:0000256" key="8">
    <source>
        <dbReference type="NCBIfam" id="TIGR02209"/>
    </source>
</evidence>
<proteinExistence type="inferred from homology"/>
<gene>
    <name evidence="7 10" type="primary">ftsL</name>
    <name evidence="10" type="ORF">KCX74_04670</name>
</gene>